<accession>A0ABP0CIG5</accession>
<dbReference type="PANTHER" id="PTHR38046:SF1">
    <property type="entry name" value="CRYPTIC LOCI REGULATOR 2"/>
    <property type="match status" value="1"/>
</dbReference>
<comment type="caution">
    <text evidence="4">The sequence shown here is derived from an EMBL/GenBank/DDBJ whole genome shotgun (WGS) entry which is preliminary data.</text>
</comment>
<reference evidence="4 5" key="1">
    <citation type="submission" date="2024-01" db="EMBL/GenBank/DDBJ databases">
        <authorList>
            <person name="Allen C."/>
            <person name="Tagirdzhanova G."/>
        </authorList>
    </citation>
    <scope>NUCLEOTIDE SEQUENCE [LARGE SCALE GENOMIC DNA]</scope>
</reference>
<sequence length="662" mass="69531">MSSKPTVKPPSSRIVKGAAMGGAPMAKTASSSSASGSKPKTSSAVASGPASSTSPHAVSNGNGIGSSHASLQTYREILIARSDGVGYTTQQLNDASRSAQPVGDALDDSHEFVRSWTVKLGKAIKYNLGGAAAGTDPNSYLVRFPQGYSLHVRPGKTKDRDGPLVFGHPLGPLAAFRSPAELVLHILWLMSDSKERADCSCRLCVRMVSEAAVASAPALVPALAPVKTSPRAPTVTPVPVPVIPSASPAATPVSTAHPIPAGPPSAAASTATPVPPPTAVAHPNGLAVPAGGSSALFRPWELVWYQHFIHASRGTWRLGIVLQVHPSNDGQVHPPSTMPGPVGTVRVAPLGITGLHPPDLNLETSALRPFLSFSVPAMRDGFQGVTYDQIDWQTLAWEAQQFQQQQQQHPSPQPPQPGHLDATALALEASKSAANQINACFSVFNPKPKASAAQCMYGGVFLGAEQILVGDAVRVDVKGPADGYDDGNVQIMRVNLIMTDNGDLRFFGDTYRLAVAGPGQPPPAQASPASSPPLGEVFAEELAERNNNSAMVPGGSGAAPTWYWKLRETNSSRSEHEVHGRFYASSRLAANLQNGEFLQRVAQQQSTAFMGADDSSIMASALNRRPTVQGFLYQGQRANRAATIGQAMSVQLPPVNGVKEEY</sequence>
<dbReference type="InterPro" id="IPR038986">
    <property type="entry name" value="Clr2"/>
</dbReference>
<dbReference type="Pfam" id="PF16761">
    <property type="entry name" value="Clr2_transil"/>
    <property type="match status" value="1"/>
</dbReference>
<feature type="region of interest" description="Disordered" evidence="1">
    <location>
        <begin position="401"/>
        <end position="420"/>
    </location>
</feature>
<dbReference type="Pfam" id="PF10383">
    <property type="entry name" value="Clr2"/>
    <property type="match status" value="1"/>
</dbReference>
<proteinExistence type="predicted"/>
<feature type="domain" description="Cryptic loci regulator 2 N-terminal" evidence="3">
    <location>
        <begin position="141"/>
        <end position="204"/>
    </location>
</feature>
<name>A0ABP0CIG5_9PEZI</name>
<feature type="compositionally biased region" description="Low complexity" evidence="1">
    <location>
        <begin position="247"/>
        <end position="272"/>
    </location>
</feature>
<evidence type="ECO:0000256" key="1">
    <source>
        <dbReference type="SAM" id="MobiDB-lite"/>
    </source>
</evidence>
<evidence type="ECO:0008006" key="6">
    <source>
        <dbReference type="Google" id="ProtNLM"/>
    </source>
</evidence>
<feature type="region of interest" description="Disordered" evidence="1">
    <location>
        <begin position="1"/>
        <end position="64"/>
    </location>
</feature>
<dbReference type="InterPro" id="IPR018839">
    <property type="entry name" value="Tscrpt-silencing_Clr2_C"/>
</dbReference>
<feature type="domain" description="Cryptic loci regulator 2 C-terminal" evidence="2">
    <location>
        <begin position="457"/>
        <end position="583"/>
    </location>
</feature>
<dbReference type="PANTHER" id="PTHR38046">
    <property type="entry name" value="CRYPTIC LOCI REGULATOR 2"/>
    <property type="match status" value="1"/>
</dbReference>
<protein>
    <recommendedName>
        <fullName evidence="6">Cryptic loci regulator 2 N-terminal domain-containing protein</fullName>
    </recommendedName>
</protein>
<gene>
    <name evidence="4" type="ORF">SCUCBS95973_008077</name>
</gene>
<evidence type="ECO:0000259" key="3">
    <source>
        <dbReference type="Pfam" id="PF16761"/>
    </source>
</evidence>
<feature type="compositionally biased region" description="Low complexity" evidence="1">
    <location>
        <begin position="16"/>
        <end position="44"/>
    </location>
</feature>
<evidence type="ECO:0000313" key="5">
    <source>
        <dbReference type="Proteomes" id="UP001642405"/>
    </source>
</evidence>
<evidence type="ECO:0000313" key="4">
    <source>
        <dbReference type="EMBL" id="CAK7231898.1"/>
    </source>
</evidence>
<feature type="compositionally biased region" description="Polar residues" evidence="1">
    <location>
        <begin position="49"/>
        <end position="64"/>
    </location>
</feature>
<keyword evidence="5" id="KW-1185">Reference proteome</keyword>
<feature type="compositionally biased region" description="Low complexity" evidence="1">
    <location>
        <begin position="401"/>
        <end position="410"/>
    </location>
</feature>
<feature type="region of interest" description="Disordered" evidence="1">
    <location>
        <begin position="247"/>
        <end position="277"/>
    </location>
</feature>
<dbReference type="InterPro" id="IPR031915">
    <property type="entry name" value="Clr2_N"/>
</dbReference>
<organism evidence="4 5">
    <name type="scientific">Sporothrix curviconia</name>
    <dbReference type="NCBI Taxonomy" id="1260050"/>
    <lineage>
        <taxon>Eukaryota</taxon>
        <taxon>Fungi</taxon>
        <taxon>Dikarya</taxon>
        <taxon>Ascomycota</taxon>
        <taxon>Pezizomycotina</taxon>
        <taxon>Sordariomycetes</taxon>
        <taxon>Sordariomycetidae</taxon>
        <taxon>Ophiostomatales</taxon>
        <taxon>Ophiostomataceae</taxon>
        <taxon>Sporothrix</taxon>
    </lineage>
</organism>
<evidence type="ECO:0000259" key="2">
    <source>
        <dbReference type="Pfam" id="PF10383"/>
    </source>
</evidence>
<dbReference type="Proteomes" id="UP001642405">
    <property type="component" value="Unassembled WGS sequence"/>
</dbReference>
<dbReference type="EMBL" id="CAWUHB010000061">
    <property type="protein sequence ID" value="CAK7231898.1"/>
    <property type="molecule type" value="Genomic_DNA"/>
</dbReference>